<dbReference type="AlphaFoldDB" id="A0A6A5TPT9"/>
<accession>A0A6A5TPT9</accession>
<feature type="signal peptide" evidence="1">
    <location>
        <begin position="1"/>
        <end position="17"/>
    </location>
</feature>
<evidence type="ECO:0000313" key="3">
    <source>
        <dbReference type="Proteomes" id="UP000800035"/>
    </source>
</evidence>
<gene>
    <name evidence="2" type="ORF">CC80DRAFT_123753</name>
</gene>
<evidence type="ECO:0000313" key="2">
    <source>
        <dbReference type="EMBL" id="KAF1954661.1"/>
    </source>
</evidence>
<keyword evidence="3" id="KW-1185">Reference proteome</keyword>
<dbReference type="Proteomes" id="UP000800035">
    <property type="component" value="Unassembled WGS sequence"/>
</dbReference>
<feature type="chain" id="PRO_5025557251" evidence="1">
    <location>
        <begin position="18"/>
        <end position="80"/>
    </location>
</feature>
<evidence type="ECO:0000256" key="1">
    <source>
        <dbReference type="SAM" id="SignalP"/>
    </source>
</evidence>
<reference evidence="2" key="1">
    <citation type="journal article" date="2020" name="Stud. Mycol.">
        <title>101 Dothideomycetes genomes: a test case for predicting lifestyles and emergence of pathogens.</title>
        <authorList>
            <person name="Haridas S."/>
            <person name="Albert R."/>
            <person name="Binder M."/>
            <person name="Bloem J."/>
            <person name="Labutti K."/>
            <person name="Salamov A."/>
            <person name="Andreopoulos B."/>
            <person name="Baker S."/>
            <person name="Barry K."/>
            <person name="Bills G."/>
            <person name="Bluhm B."/>
            <person name="Cannon C."/>
            <person name="Castanera R."/>
            <person name="Culley D."/>
            <person name="Daum C."/>
            <person name="Ezra D."/>
            <person name="Gonzalez J."/>
            <person name="Henrissat B."/>
            <person name="Kuo A."/>
            <person name="Liang C."/>
            <person name="Lipzen A."/>
            <person name="Lutzoni F."/>
            <person name="Magnuson J."/>
            <person name="Mondo S."/>
            <person name="Nolan M."/>
            <person name="Ohm R."/>
            <person name="Pangilinan J."/>
            <person name="Park H.-J."/>
            <person name="Ramirez L."/>
            <person name="Alfaro M."/>
            <person name="Sun H."/>
            <person name="Tritt A."/>
            <person name="Yoshinaga Y."/>
            <person name="Zwiers L.-H."/>
            <person name="Turgeon B."/>
            <person name="Goodwin S."/>
            <person name="Spatafora J."/>
            <person name="Crous P."/>
            <person name="Grigoriev I."/>
        </authorList>
    </citation>
    <scope>NUCLEOTIDE SEQUENCE</scope>
    <source>
        <strain evidence="2">CBS 675.92</strain>
    </source>
</reference>
<sequence length="80" mass="8929">MAMIVFLSLFVFPFFLAQMEYLPSQTIPRHGVWDGFLDHGSISSGAAFIFSFPSSHESGGVKIENMAMANQRQSRTWRGG</sequence>
<organism evidence="2 3">
    <name type="scientific">Byssothecium circinans</name>
    <dbReference type="NCBI Taxonomy" id="147558"/>
    <lineage>
        <taxon>Eukaryota</taxon>
        <taxon>Fungi</taxon>
        <taxon>Dikarya</taxon>
        <taxon>Ascomycota</taxon>
        <taxon>Pezizomycotina</taxon>
        <taxon>Dothideomycetes</taxon>
        <taxon>Pleosporomycetidae</taxon>
        <taxon>Pleosporales</taxon>
        <taxon>Massarineae</taxon>
        <taxon>Massarinaceae</taxon>
        <taxon>Byssothecium</taxon>
    </lineage>
</organism>
<proteinExistence type="predicted"/>
<dbReference type="EMBL" id="ML976998">
    <property type="protein sequence ID" value="KAF1954661.1"/>
    <property type="molecule type" value="Genomic_DNA"/>
</dbReference>
<name>A0A6A5TPT9_9PLEO</name>
<protein>
    <submittedName>
        <fullName evidence="2">Uncharacterized protein</fullName>
    </submittedName>
</protein>
<keyword evidence="1" id="KW-0732">Signal</keyword>